<feature type="transmembrane region" description="Helical" evidence="2">
    <location>
        <begin position="338"/>
        <end position="358"/>
    </location>
</feature>
<evidence type="ECO:0000256" key="1">
    <source>
        <dbReference type="SAM" id="MobiDB-lite"/>
    </source>
</evidence>
<reference evidence="5" key="1">
    <citation type="submission" date="2022-11" db="UniProtKB">
        <authorList>
            <consortium name="WormBaseParasite"/>
        </authorList>
    </citation>
    <scope>IDENTIFICATION</scope>
</reference>
<feature type="chain" id="PRO_5036788701" evidence="3">
    <location>
        <begin position="24"/>
        <end position="857"/>
    </location>
</feature>
<keyword evidence="2" id="KW-0812">Transmembrane</keyword>
<dbReference type="AlphaFoldDB" id="A0A914LHG2"/>
<feature type="signal peptide" evidence="3">
    <location>
        <begin position="1"/>
        <end position="23"/>
    </location>
</feature>
<feature type="compositionally biased region" description="Basic and acidic residues" evidence="1">
    <location>
        <begin position="728"/>
        <end position="739"/>
    </location>
</feature>
<protein>
    <submittedName>
        <fullName evidence="5">Uncharacterized protein</fullName>
    </submittedName>
</protein>
<sequence>MTSTSFFLRFSAILLVFGFVVQCEEVGLGKHVLVNGTIIELKNNTRIAENDTDLEQYRKLPGACDVTLDNDGNIILWYSKNSNTTEFGCSVDLVTKNEGQILLEFGILDFTNISDCITQQEFISYNMISFSYSMNGSEFEELKNGPKSGSKDNCANYTYCKNEAVGGDCWSTTAFYSIGVMHQIFPRSFLFNYFLQPVADKPSFLGELSINESSNDASFKLSVRGKEFRYELASKEFFKLETMCYKEEKHRKPEEWMIVDNNYINKNQNFTHLFTFNIMPIKAMRQSLQDFWARCKINETNPGCDKEATLLKCEKMFIRFTSPTTDTKMPSATKPSGMSTTTIVFIISGIVVFILWYTKNSSTTEFGCSVDLVTKNEGQILMEFGILHSENLSECIMHNSDNMISFSYSLNRSEFEELKDGPKSGDSSDCSDKKKCEKKGTCIKTKAFYSVAWVLKDKSEYRSVLLPVGDPRIYSTYTTQKVSPVKLMIKGQEFRFAMDKKFFNFSNTWCYKEEKHLKAEKWEIVDNNYINNTNDKNFTHLFTFNIMPIKAMRQSMQNFWGGCKKNPAEPGCDKDATLLKCDNISIKFDKEHFKILVPDVPVAENGNSTDGNETLDVSTTQSPKIITTNDVDTTTTDKVEVTRIPTATESSGMSKIIIVVIICGVVVLCLTSFVCVLICILFRGEKEEEKQSEGTKYSQGTNIRSTQSTTNKPTKDSNVDVEMPSHVSGKEQKEEEKSFNDASTVVETQYQDFNDVNSVVATQMEQPEEASNLKTCIALPDTSVGTKTCVGVPDTFLDTKTCIEVKHDNDFSVKSDITVSDALISKNTVLEDLVGKEDPLIHNTQSDVEITDSVNEE</sequence>
<keyword evidence="3" id="KW-0732">Signal</keyword>
<feature type="compositionally biased region" description="Polar residues" evidence="1">
    <location>
        <begin position="694"/>
        <end position="712"/>
    </location>
</feature>
<evidence type="ECO:0000313" key="4">
    <source>
        <dbReference type="Proteomes" id="UP000887563"/>
    </source>
</evidence>
<evidence type="ECO:0000256" key="3">
    <source>
        <dbReference type="SAM" id="SignalP"/>
    </source>
</evidence>
<dbReference type="Proteomes" id="UP000887563">
    <property type="component" value="Unplaced"/>
</dbReference>
<keyword evidence="2" id="KW-1133">Transmembrane helix</keyword>
<accession>A0A914LHG2</accession>
<feature type="region of interest" description="Disordered" evidence="1">
    <location>
        <begin position="690"/>
        <end position="741"/>
    </location>
</feature>
<feature type="transmembrane region" description="Helical" evidence="2">
    <location>
        <begin position="656"/>
        <end position="682"/>
    </location>
</feature>
<dbReference type="WBParaSite" id="Minc3s00518g13645">
    <property type="protein sequence ID" value="Minc3s00518g13645"/>
    <property type="gene ID" value="Minc3s00518g13645"/>
</dbReference>
<evidence type="ECO:0000256" key="2">
    <source>
        <dbReference type="SAM" id="Phobius"/>
    </source>
</evidence>
<organism evidence="4 5">
    <name type="scientific">Meloidogyne incognita</name>
    <name type="common">Southern root-knot nematode worm</name>
    <name type="synonym">Oxyuris incognita</name>
    <dbReference type="NCBI Taxonomy" id="6306"/>
    <lineage>
        <taxon>Eukaryota</taxon>
        <taxon>Metazoa</taxon>
        <taxon>Ecdysozoa</taxon>
        <taxon>Nematoda</taxon>
        <taxon>Chromadorea</taxon>
        <taxon>Rhabditida</taxon>
        <taxon>Tylenchina</taxon>
        <taxon>Tylenchomorpha</taxon>
        <taxon>Tylenchoidea</taxon>
        <taxon>Meloidogynidae</taxon>
        <taxon>Meloidogyninae</taxon>
        <taxon>Meloidogyne</taxon>
        <taxon>Meloidogyne incognita group</taxon>
    </lineage>
</organism>
<keyword evidence="2" id="KW-0472">Membrane</keyword>
<keyword evidence="4" id="KW-1185">Reference proteome</keyword>
<evidence type="ECO:0000313" key="5">
    <source>
        <dbReference type="WBParaSite" id="Minc3s00518g13645"/>
    </source>
</evidence>
<name>A0A914LHG2_MELIC</name>
<proteinExistence type="predicted"/>